<organism evidence="1 2">
    <name type="scientific">Nonomuraea indica</name>
    <dbReference type="NCBI Taxonomy" id="1581193"/>
    <lineage>
        <taxon>Bacteria</taxon>
        <taxon>Bacillati</taxon>
        <taxon>Actinomycetota</taxon>
        <taxon>Actinomycetes</taxon>
        <taxon>Streptosporangiales</taxon>
        <taxon>Streptosporangiaceae</taxon>
        <taxon>Nonomuraea</taxon>
    </lineage>
</organism>
<comment type="caution">
    <text evidence="1">The sequence shown here is derived from an EMBL/GenBank/DDBJ whole genome shotgun (WGS) entry which is preliminary data.</text>
</comment>
<proteinExistence type="predicted"/>
<sequence>MTTTFLLVHSPAVGPSTWAPVAAALERRGHAAVVPDLTGVTAGGPPYWPRVVEAVRAAAQTPHDTQSDMPAGTRPARPVVLVVHSNAGLFAPVVKEGLGDRVVACVFAEARLPPRAGLVPAAEEDFLPFLRDLAGQSGLLPRWTDWWSEADVAALLPDPAVRAAVVAEQPRLPLTYYTQPVPVPAGWDDVRCSFLWYGPPYEEVAREAGRRGWPVRRVPGAHLHQVVDPEAVAEALLILSRRS</sequence>
<name>A0ABW8A6X9_9ACTN</name>
<reference evidence="1 2" key="1">
    <citation type="submission" date="2024-10" db="EMBL/GenBank/DDBJ databases">
        <title>The Natural Products Discovery Center: Release of the First 8490 Sequenced Strains for Exploring Actinobacteria Biosynthetic Diversity.</title>
        <authorList>
            <person name="Kalkreuter E."/>
            <person name="Kautsar S.A."/>
            <person name="Yang D."/>
            <person name="Bader C.D."/>
            <person name="Teijaro C.N."/>
            <person name="Fluegel L."/>
            <person name="Davis C.M."/>
            <person name="Simpson J.R."/>
            <person name="Lauterbach L."/>
            <person name="Steele A.D."/>
            <person name="Gui C."/>
            <person name="Meng S."/>
            <person name="Li G."/>
            <person name="Viehrig K."/>
            <person name="Ye F."/>
            <person name="Su P."/>
            <person name="Kiefer A.F."/>
            <person name="Nichols A."/>
            <person name="Cepeda A.J."/>
            <person name="Yan W."/>
            <person name="Fan B."/>
            <person name="Jiang Y."/>
            <person name="Adhikari A."/>
            <person name="Zheng C.-J."/>
            <person name="Schuster L."/>
            <person name="Cowan T.M."/>
            <person name="Smanski M.J."/>
            <person name="Chevrette M.G."/>
            <person name="De Carvalho L.P.S."/>
            <person name="Shen B."/>
        </authorList>
    </citation>
    <scope>NUCLEOTIDE SEQUENCE [LARGE SCALE GENOMIC DNA]</scope>
    <source>
        <strain evidence="1 2">NPDC049503</strain>
    </source>
</reference>
<protein>
    <submittedName>
        <fullName evidence="1">Alpha/beta hydrolase</fullName>
    </submittedName>
</protein>
<dbReference type="EMBL" id="JBITMB010000004">
    <property type="protein sequence ID" value="MFI7442315.1"/>
    <property type="molecule type" value="Genomic_DNA"/>
</dbReference>
<accession>A0ABW8A6X9</accession>
<gene>
    <name evidence="1" type="ORF">ACIBP5_20305</name>
</gene>
<dbReference type="GO" id="GO:0016787">
    <property type="term" value="F:hydrolase activity"/>
    <property type="evidence" value="ECO:0007669"/>
    <property type="project" value="UniProtKB-KW"/>
</dbReference>
<dbReference type="SUPFAM" id="SSF53474">
    <property type="entry name" value="alpha/beta-Hydrolases"/>
    <property type="match status" value="1"/>
</dbReference>
<evidence type="ECO:0000313" key="2">
    <source>
        <dbReference type="Proteomes" id="UP001612928"/>
    </source>
</evidence>
<evidence type="ECO:0000313" key="1">
    <source>
        <dbReference type="EMBL" id="MFI7442315.1"/>
    </source>
</evidence>
<dbReference type="Proteomes" id="UP001612928">
    <property type="component" value="Unassembled WGS sequence"/>
</dbReference>
<dbReference type="Gene3D" id="3.40.50.1820">
    <property type="entry name" value="alpha/beta hydrolase"/>
    <property type="match status" value="1"/>
</dbReference>
<keyword evidence="2" id="KW-1185">Reference proteome</keyword>
<keyword evidence="1" id="KW-0378">Hydrolase</keyword>
<dbReference type="RefSeq" id="WP_397022272.1">
    <property type="nucleotide sequence ID" value="NZ_JBITMB010000004.1"/>
</dbReference>
<dbReference type="InterPro" id="IPR029058">
    <property type="entry name" value="AB_hydrolase_fold"/>
</dbReference>